<dbReference type="RefSeq" id="WP_091445920.1">
    <property type="nucleotide sequence ID" value="NZ_BMMJ01000001.1"/>
</dbReference>
<feature type="transmembrane region" description="Helical" evidence="1">
    <location>
        <begin position="93"/>
        <end position="112"/>
    </location>
</feature>
<dbReference type="OrthoDB" id="4350867at2"/>
<keyword evidence="4" id="KW-1185">Reference proteome</keyword>
<dbReference type="Pfam" id="PF09990">
    <property type="entry name" value="DUF2231"/>
    <property type="match status" value="1"/>
</dbReference>
<sequence length="160" mass="17603">MFREFLGLPLHALVVHAAVTAIPALAVLAVVYVLRPRWRSRLDWAVALLAVGAPIVAFVAIESGEELSDALAAKGYPQDALDQIYYHSQQGDWLFRFTVALALVTLAKLVLDRGHERVRTLPPWVGRVLSVLVVVLAVPVLIYTVRAGHTGAETLWQNTF</sequence>
<dbReference type="STRING" id="683228.GA0070617_1089"/>
<organism evidence="3 4">
    <name type="scientific">Micromonospora yangpuensis</name>
    <dbReference type="NCBI Taxonomy" id="683228"/>
    <lineage>
        <taxon>Bacteria</taxon>
        <taxon>Bacillati</taxon>
        <taxon>Actinomycetota</taxon>
        <taxon>Actinomycetes</taxon>
        <taxon>Micromonosporales</taxon>
        <taxon>Micromonosporaceae</taxon>
        <taxon>Micromonospora</taxon>
    </lineage>
</organism>
<feature type="transmembrane region" description="Helical" evidence="1">
    <location>
        <begin position="41"/>
        <end position="61"/>
    </location>
</feature>
<dbReference type="EMBL" id="FMIA01000002">
    <property type="protein sequence ID" value="SCL49133.1"/>
    <property type="molecule type" value="Genomic_DNA"/>
</dbReference>
<accession>A0A1C6U5D9</accession>
<name>A0A1C6U5D9_9ACTN</name>
<dbReference type="InterPro" id="IPR019251">
    <property type="entry name" value="DUF2231_TM"/>
</dbReference>
<feature type="transmembrane region" description="Helical" evidence="1">
    <location>
        <begin position="124"/>
        <end position="145"/>
    </location>
</feature>
<keyword evidence="1" id="KW-0472">Membrane</keyword>
<keyword evidence="1" id="KW-0812">Transmembrane</keyword>
<evidence type="ECO:0000256" key="1">
    <source>
        <dbReference type="SAM" id="Phobius"/>
    </source>
</evidence>
<gene>
    <name evidence="3" type="ORF">GA0070617_1089</name>
</gene>
<protein>
    <recommendedName>
        <fullName evidence="2">DUF2231 domain-containing protein</fullName>
    </recommendedName>
</protein>
<dbReference type="AlphaFoldDB" id="A0A1C6U5D9"/>
<feature type="transmembrane region" description="Helical" evidence="1">
    <location>
        <begin position="12"/>
        <end position="34"/>
    </location>
</feature>
<evidence type="ECO:0000313" key="3">
    <source>
        <dbReference type="EMBL" id="SCL49133.1"/>
    </source>
</evidence>
<proteinExistence type="predicted"/>
<keyword evidence="1" id="KW-1133">Transmembrane helix</keyword>
<dbReference type="Proteomes" id="UP000198937">
    <property type="component" value="Unassembled WGS sequence"/>
</dbReference>
<evidence type="ECO:0000313" key="4">
    <source>
        <dbReference type="Proteomes" id="UP000198937"/>
    </source>
</evidence>
<evidence type="ECO:0000259" key="2">
    <source>
        <dbReference type="Pfam" id="PF09990"/>
    </source>
</evidence>
<reference evidence="3 4" key="1">
    <citation type="submission" date="2016-06" db="EMBL/GenBank/DDBJ databases">
        <authorList>
            <person name="Kjaerup R.B."/>
            <person name="Dalgaard T.S."/>
            <person name="Juul-Madsen H.R."/>
        </authorList>
    </citation>
    <scope>NUCLEOTIDE SEQUENCE [LARGE SCALE GENOMIC DNA]</scope>
    <source>
        <strain evidence="3 4">DSM 45577</strain>
    </source>
</reference>
<feature type="domain" description="DUF2231" evidence="2">
    <location>
        <begin position="7"/>
        <end position="157"/>
    </location>
</feature>